<name>A0A2I0IZ31_PUNGR</name>
<dbReference type="Proteomes" id="UP000233551">
    <property type="component" value="Unassembled WGS sequence"/>
</dbReference>
<comment type="caution">
    <text evidence="2">The sequence shown here is derived from an EMBL/GenBank/DDBJ whole genome shotgun (WGS) entry which is preliminary data.</text>
</comment>
<dbReference type="EMBL" id="PGOL01002258">
    <property type="protein sequence ID" value="PKI49252.1"/>
    <property type="molecule type" value="Genomic_DNA"/>
</dbReference>
<keyword evidence="3" id="KW-1185">Reference proteome</keyword>
<evidence type="ECO:0000313" key="2">
    <source>
        <dbReference type="EMBL" id="PKI49252.1"/>
    </source>
</evidence>
<organism evidence="2 3">
    <name type="scientific">Punica granatum</name>
    <name type="common">Pomegranate</name>
    <dbReference type="NCBI Taxonomy" id="22663"/>
    <lineage>
        <taxon>Eukaryota</taxon>
        <taxon>Viridiplantae</taxon>
        <taxon>Streptophyta</taxon>
        <taxon>Embryophyta</taxon>
        <taxon>Tracheophyta</taxon>
        <taxon>Spermatophyta</taxon>
        <taxon>Magnoliopsida</taxon>
        <taxon>eudicotyledons</taxon>
        <taxon>Gunneridae</taxon>
        <taxon>Pentapetalae</taxon>
        <taxon>rosids</taxon>
        <taxon>malvids</taxon>
        <taxon>Myrtales</taxon>
        <taxon>Lythraceae</taxon>
        <taxon>Punica</taxon>
    </lineage>
</organism>
<sequence length="170" mass="18936">MAFCAPRRLLGKPRRVLLSDLPNCVCSLEFLGQYRVKFICHYSIRSISVYALLKSGMPALSLGSYSGCLCRNVKVGMDPRGRTPEQKFSRDGPEGDGPLSKNLVGRTRRVIFSFESPKRPVKNFALTVQMDPFLGGLDARPPEVPASHVWAYRDVPDDALAALLFVRHAR</sequence>
<feature type="region of interest" description="Disordered" evidence="1">
    <location>
        <begin position="80"/>
        <end position="102"/>
    </location>
</feature>
<proteinExistence type="predicted"/>
<accession>A0A2I0IZ31</accession>
<reference evidence="2 3" key="1">
    <citation type="submission" date="2017-11" db="EMBL/GenBank/DDBJ databases">
        <title>De-novo sequencing of pomegranate (Punica granatum L.) genome.</title>
        <authorList>
            <person name="Akparov Z."/>
            <person name="Amiraslanov A."/>
            <person name="Hajiyeva S."/>
            <person name="Abbasov M."/>
            <person name="Kaur K."/>
            <person name="Hamwieh A."/>
            <person name="Solovyev V."/>
            <person name="Salamov A."/>
            <person name="Braich B."/>
            <person name="Kosarev P."/>
            <person name="Mahmoud A."/>
            <person name="Hajiyev E."/>
            <person name="Babayeva S."/>
            <person name="Izzatullayeva V."/>
            <person name="Mammadov A."/>
            <person name="Mammadov A."/>
            <person name="Sharifova S."/>
            <person name="Ojaghi J."/>
            <person name="Eynullazada K."/>
            <person name="Bayramov B."/>
            <person name="Abdulazimova A."/>
            <person name="Shahmuradov I."/>
        </authorList>
    </citation>
    <scope>NUCLEOTIDE SEQUENCE [LARGE SCALE GENOMIC DNA]</scope>
    <source>
        <strain evidence="3">cv. AG2017</strain>
        <tissue evidence="2">Leaf</tissue>
    </source>
</reference>
<evidence type="ECO:0000313" key="3">
    <source>
        <dbReference type="Proteomes" id="UP000233551"/>
    </source>
</evidence>
<dbReference type="AlphaFoldDB" id="A0A2I0IZ31"/>
<protein>
    <submittedName>
        <fullName evidence="2">Uncharacterized protein</fullName>
    </submittedName>
</protein>
<gene>
    <name evidence="2" type="ORF">CRG98_030361</name>
</gene>
<evidence type="ECO:0000256" key="1">
    <source>
        <dbReference type="SAM" id="MobiDB-lite"/>
    </source>
</evidence>
<feature type="compositionally biased region" description="Basic and acidic residues" evidence="1">
    <location>
        <begin position="80"/>
        <end position="93"/>
    </location>
</feature>